<dbReference type="HOGENOM" id="CLU_3126112_0_0_1"/>
<accession>A0A0C3QHC0</accession>
<reference evidence="2 3" key="1">
    <citation type="submission" date="2014-04" db="EMBL/GenBank/DDBJ databases">
        <authorList>
            <consortium name="DOE Joint Genome Institute"/>
            <person name="Kuo A."/>
            <person name="Girlanda M."/>
            <person name="Perotto S."/>
            <person name="Kohler A."/>
            <person name="Nagy L.G."/>
            <person name="Floudas D."/>
            <person name="Copeland A."/>
            <person name="Barry K.W."/>
            <person name="Cichocki N."/>
            <person name="Veneault-Fourrey C."/>
            <person name="LaButti K."/>
            <person name="Lindquist E.A."/>
            <person name="Lipzen A."/>
            <person name="Lundell T."/>
            <person name="Morin E."/>
            <person name="Murat C."/>
            <person name="Sun H."/>
            <person name="Tunlid A."/>
            <person name="Henrissat B."/>
            <person name="Grigoriev I.V."/>
            <person name="Hibbett D.S."/>
            <person name="Martin F."/>
            <person name="Nordberg H.P."/>
            <person name="Cantor M.N."/>
            <person name="Hua S.X."/>
        </authorList>
    </citation>
    <scope>NUCLEOTIDE SEQUENCE [LARGE SCALE GENOMIC DNA]</scope>
    <source>
        <strain evidence="2 3">MUT 4182</strain>
    </source>
</reference>
<sequence>MAAKTSNQQTTTFMKPFPGAHQSNSLGRDPSPARPPPPLQPQPGQVPKPQ</sequence>
<organism evidence="2 3">
    <name type="scientific">Tulasnella calospora MUT 4182</name>
    <dbReference type="NCBI Taxonomy" id="1051891"/>
    <lineage>
        <taxon>Eukaryota</taxon>
        <taxon>Fungi</taxon>
        <taxon>Dikarya</taxon>
        <taxon>Basidiomycota</taxon>
        <taxon>Agaricomycotina</taxon>
        <taxon>Agaricomycetes</taxon>
        <taxon>Cantharellales</taxon>
        <taxon>Tulasnellaceae</taxon>
        <taxon>Tulasnella</taxon>
    </lineage>
</organism>
<dbReference type="Proteomes" id="UP000054248">
    <property type="component" value="Unassembled WGS sequence"/>
</dbReference>
<feature type="compositionally biased region" description="Polar residues" evidence="1">
    <location>
        <begin position="1"/>
        <end position="13"/>
    </location>
</feature>
<keyword evidence="3" id="KW-1185">Reference proteome</keyword>
<proteinExistence type="predicted"/>
<dbReference type="AlphaFoldDB" id="A0A0C3QHC0"/>
<gene>
    <name evidence="2" type="ORF">M407DRAFT_19838</name>
</gene>
<evidence type="ECO:0000313" key="2">
    <source>
        <dbReference type="EMBL" id="KIO31220.1"/>
    </source>
</evidence>
<dbReference type="EMBL" id="KN822965">
    <property type="protein sequence ID" value="KIO31220.1"/>
    <property type="molecule type" value="Genomic_DNA"/>
</dbReference>
<reference evidence="3" key="2">
    <citation type="submission" date="2015-01" db="EMBL/GenBank/DDBJ databases">
        <title>Evolutionary Origins and Diversification of the Mycorrhizal Mutualists.</title>
        <authorList>
            <consortium name="DOE Joint Genome Institute"/>
            <consortium name="Mycorrhizal Genomics Consortium"/>
            <person name="Kohler A."/>
            <person name="Kuo A."/>
            <person name="Nagy L.G."/>
            <person name="Floudas D."/>
            <person name="Copeland A."/>
            <person name="Barry K.W."/>
            <person name="Cichocki N."/>
            <person name="Veneault-Fourrey C."/>
            <person name="LaButti K."/>
            <person name="Lindquist E.A."/>
            <person name="Lipzen A."/>
            <person name="Lundell T."/>
            <person name="Morin E."/>
            <person name="Murat C."/>
            <person name="Riley R."/>
            <person name="Ohm R."/>
            <person name="Sun H."/>
            <person name="Tunlid A."/>
            <person name="Henrissat B."/>
            <person name="Grigoriev I.V."/>
            <person name="Hibbett D.S."/>
            <person name="Martin F."/>
        </authorList>
    </citation>
    <scope>NUCLEOTIDE SEQUENCE [LARGE SCALE GENOMIC DNA]</scope>
    <source>
        <strain evidence="3">MUT 4182</strain>
    </source>
</reference>
<name>A0A0C3QHC0_9AGAM</name>
<evidence type="ECO:0000256" key="1">
    <source>
        <dbReference type="SAM" id="MobiDB-lite"/>
    </source>
</evidence>
<protein>
    <submittedName>
        <fullName evidence="2">Carbohydrate esterase family 4 protein</fullName>
    </submittedName>
</protein>
<feature type="region of interest" description="Disordered" evidence="1">
    <location>
        <begin position="1"/>
        <end position="50"/>
    </location>
</feature>
<feature type="compositionally biased region" description="Pro residues" evidence="1">
    <location>
        <begin position="32"/>
        <end position="50"/>
    </location>
</feature>
<evidence type="ECO:0000313" key="3">
    <source>
        <dbReference type="Proteomes" id="UP000054248"/>
    </source>
</evidence>